<dbReference type="WBParaSite" id="Gr19_v10_g2470.t1">
    <property type="protein sequence ID" value="Gr19_v10_g2470.t1"/>
    <property type="gene ID" value="Gr19_v10_g2470"/>
</dbReference>
<sequence>MDSSTTLSSQAHPTFFSIFQDVQKFSVALPNDDNAVRAMKLLNKLARGHGLHGVFTQNSTVRPGVDFSKMAEFHHSKLFYLIEELKEQKTAMNATSSMSEVPNPTTSAQRSHTAARKRRHHRHALRVIERAQQLHTAVEDPLSICLSLDRTELVHITTAKQLYRLALTLCSVDEFAFDFELTCALYGHHPIPRVCLLQISTHAVDFLVDILEPEVRWNMRILAAAFADERIQKVCHGAQERDFLRQIDIQCAKPLFDTSSGGTRNLCAVVFEACGVRLDKTQRTANWTLRPLTQQMVDYARLDTHYLLRCYHYLKNGGGSPSKNSSCVWL</sequence>
<feature type="region of interest" description="Disordered" evidence="1">
    <location>
        <begin position="95"/>
        <end position="116"/>
    </location>
</feature>
<dbReference type="InterPro" id="IPR012337">
    <property type="entry name" value="RNaseH-like_sf"/>
</dbReference>
<dbReference type="GO" id="GO:0071038">
    <property type="term" value="P:TRAMP-dependent tRNA surveillance pathway"/>
    <property type="evidence" value="ECO:0007669"/>
    <property type="project" value="TreeGrafter"/>
</dbReference>
<dbReference type="GO" id="GO:0003727">
    <property type="term" value="F:single-stranded RNA binding"/>
    <property type="evidence" value="ECO:0007669"/>
    <property type="project" value="TreeGrafter"/>
</dbReference>
<dbReference type="GO" id="GO:0071044">
    <property type="term" value="P:histone mRNA catabolic process"/>
    <property type="evidence" value="ECO:0007669"/>
    <property type="project" value="TreeGrafter"/>
</dbReference>
<dbReference type="SMART" id="SM00474">
    <property type="entry name" value="35EXOc"/>
    <property type="match status" value="1"/>
</dbReference>
<proteinExistence type="predicted"/>
<dbReference type="Proteomes" id="UP000887572">
    <property type="component" value="Unplaced"/>
</dbReference>
<evidence type="ECO:0000259" key="2">
    <source>
        <dbReference type="SMART" id="SM00474"/>
    </source>
</evidence>
<dbReference type="GO" id="GO:0000175">
    <property type="term" value="F:3'-5'-RNA exonuclease activity"/>
    <property type="evidence" value="ECO:0007669"/>
    <property type="project" value="InterPro"/>
</dbReference>
<dbReference type="GO" id="GO:0071039">
    <property type="term" value="P:nuclear polyadenylation-dependent CUT catabolic process"/>
    <property type="evidence" value="ECO:0007669"/>
    <property type="project" value="TreeGrafter"/>
</dbReference>
<accession>A0A914HMB9</accession>
<dbReference type="GO" id="GO:0000176">
    <property type="term" value="C:nuclear exosome (RNase complex)"/>
    <property type="evidence" value="ECO:0007669"/>
    <property type="project" value="TreeGrafter"/>
</dbReference>
<dbReference type="InterPro" id="IPR045092">
    <property type="entry name" value="Rrp6-like"/>
</dbReference>
<keyword evidence="3" id="KW-1185">Reference proteome</keyword>
<dbReference type="PANTHER" id="PTHR12124:SF47">
    <property type="entry name" value="EXOSOME COMPONENT 10"/>
    <property type="match status" value="1"/>
</dbReference>
<reference evidence="4" key="1">
    <citation type="submission" date="2022-11" db="UniProtKB">
        <authorList>
            <consortium name="WormBaseParasite"/>
        </authorList>
    </citation>
    <scope>IDENTIFICATION</scope>
</reference>
<dbReference type="InterPro" id="IPR036397">
    <property type="entry name" value="RNaseH_sf"/>
</dbReference>
<feature type="compositionally biased region" description="Polar residues" evidence="1">
    <location>
        <begin position="95"/>
        <end position="109"/>
    </location>
</feature>
<name>A0A914HMB9_GLORO</name>
<evidence type="ECO:0000256" key="1">
    <source>
        <dbReference type="SAM" id="MobiDB-lite"/>
    </source>
</evidence>
<dbReference type="GO" id="GO:0071036">
    <property type="term" value="P:nuclear polyadenylation-dependent snoRNA catabolic process"/>
    <property type="evidence" value="ECO:0007669"/>
    <property type="project" value="TreeGrafter"/>
</dbReference>
<evidence type="ECO:0000313" key="4">
    <source>
        <dbReference type="WBParaSite" id="Gr19_v10_g2470.t1"/>
    </source>
</evidence>
<protein>
    <submittedName>
        <fullName evidence="4">3'-5' exonuclease domain-containing protein</fullName>
    </submittedName>
</protein>
<evidence type="ECO:0000313" key="3">
    <source>
        <dbReference type="Proteomes" id="UP000887572"/>
    </source>
</evidence>
<organism evidence="3 4">
    <name type="scientific">Globodera rostochiensis</name>
    <name type="common">Golden nematode worm</name>
    <name type="synonym">Heterodera rostochiensis</name>
    <dbReference type="NCBI Taxonomy" id="31243"/>
    <lineage>
        <taxon>Eukaryota</taxon>
        <taxon>Metazoa</taxon>
        <taxon>Ecdysozoa</taxon>
        <taxon>Nematoda</taxon>
        <taxon>Chromadorea</taxon>
        <taxon>Rhabditida</taxon>
        <taxon>Tylenchina</taxon>
        <taxon>Tylenchomorpha</taxon>
        <taxon>Tylenchoidea</taxon>
        <taxon>Heteroderidae</taxon>
        <taxon>Heteroderinae</taxon>
        <taxon>Globodera</taxon>
    </lineage>
</organism>
<dbReference type="AlphaFoldDB" id="A0A914HMB9"/>
<dbReference type="GO" id="GO:0071040">
    <property type="term" value="P:nuclear polyadenylation-dependent antisense transcript catabolic process"/>
    <property type="evidence" value="ECO:0007669"/>
    <property type="project" value="TreeGrafter"/>
</dbReference>
<feature type="domain" description="3'-5' exonuclease" evidence="2">
    <location>
        <begin position="153"/>
        <end position="319"/>
    </location>
</feature>
<dbReference type="GO" id="GO:0000467">
    <property type="term" value="P:exonucleolytic trimming to generate mature 3'-end of 5.8S rRNA from tricistronic rRNA transcript (SSU-rRNA, 5.8S rRNA, LSU-rRNA)"/>
    <property type="evidence" value="ECO:0007669"/>
    <property type="project" value="InterPro"/>
</dbReference>
<dbReference type="SUPFAM" id="SSF53098">
    <property type="entry name" value="Ribonuclease H-like"/>
    <property type="match status" value="1"/>
</dbReference>
<dbReference type="GO" id="GO:0005730">
    <property type="term" value="C:nucleolus"/>
    <property type="evidence" value="ECO:0007669"/>
    <property type="project" value="TreeGrafter"/>
</dbReference>
<dbReference type="PANTHER" id="PTHR12124">
    <property type="entry name" value="POLYMYOSITIS/SCLERODERMA AUTOANTIGEN-RELATED"/>
    <property type="match status" value="1"/>
</dbReference>
<dbReference type="Pfam" id="PF01612">
    <property type="entry name" value="DNA_pol_A_exo1"/>
    <property type="match status" value="1"/>
</dbReference>
<dbReference type="GO" id="GO:0071037">
    <property type="term" value="P:nuclear polyadenylation-dependent snRNA catabolic process"/>
    <property type="evidence" value="ECO:0007669"/>
    <property type="project" value="TreeGrafter"/>
</dbReference>
<dbReference type="GO" id="GO:0071035">
    <property type="term" value="P:nuclear polyadenylation-dependent rRNA catabolic process"/>
    <property type="evidence" value="ECO:0007669"/>
    <property type="project" value="TreeGrafter"/>
</dbReference>
<dbReference type="InterPro" id="IPR002562">
    <property type="entry name" value="3'-5'_exonuclease_dom"/>
</dbReference>
<dbReference type="GO" id="GO:0071051">
    <property type="term" value="P:poly(A)-dependent snoRNA 3'-end processing"/>
    <property type="evidence" value="ECO:0007669"/>
    <property type="project" value="TreeGrafter"/>
</dbReference>
<dbReference type="Gene3D" id="3.30.420.10">
    <property type="entry name" value="Ribonuclease H-like superfamily/Ribonuclease H"/>
    <property type="match status" value="1"/>
</dbReference>